<dbReference type="EMBL" id="BARU01003019">
    <property type="protein sequence ID" value="GAH19878.1"/>
    <property type="molecule type" value="Genomic_DNA"/>
</dbReference>
<accession>X1FGE8</accession>
<organism evidence="1">
    <name type="scientific">marine sediment metagenome</name>
    <dbReference type="NCBI Taxonomy" id="412755"/>
    <lineage>
        <taxon>unclassified sequences</taxon>
        <taxon>metagenomes</taxon>
        <taxon>ecological metagenomes</taxon>
    </lineage>
</organism>
<reference evidence="1" key="1">
    <citation type="journal article" date="2014" name="Front. Microbiol.">
        <title>High frequency of phylogenetically diverse reductive dehalogenase-homologous genes in deep subseafloor sedimentary metagenomes.</title>
        <authorList>
            <person name="Kawai M."/>
            <person name="Futagami T."/>
            <person name="Toyoda A."/>
            <person name="Takaki Y."/>
            <person name="Nishi S."/>
            <person name="Hori S."/>
            <person name="Arai W."/>
            <person name="Tsubouchi T."/>
            <person name="Morono Y."/>
            <person name="Uchiyama I."/>
            <person name="Ito T."/>
            <person name="Fujiyama A."/>
            <person name="Inagaki F."/>
            <person name="Takami H."/>
        </authorList>
    </citation>
    <scope>NUCLEOTIDE SEQUENCE</scope>
    <source>
        <strain evidence="1">Expedition CK06-06</strain>
    </source>
</reference>
<sequence length="145" mass="17368">YLLYIDKKQFKQDRNKIDFLKEYMKIQDEWKNVIRSVIHTKGKKSSELVISLLEILEKDFSSDIAKKLIEYLIVYDLSSVRINKKIATLITASLSVVDYYQIINQFLMENPVHKMNCNSFKEVIIEEMNNSKRLREFIDRIKERL</sequence>
<dbReference type="AlphaFoldDB" id="X1FGE8"/>
<gene>
    <name evidence="1" type="ORF">S03H2_06773</name>
</gene>
<name>X1FGE8_9ZZZZ</name>
<proteinExistence type="predicted"/>
<evidence type="ECO:0000313" key="1">
    <source>
        <dbReference type="EMBL" id="GAH19878.1"/>
    </source>
</evidence>
<protein>
    <submittedName>
        <fullName evidence="1">Uncharacterized protein</fullName>
    </submittedName>
</protein>
<feature type="non-terminal residue" evidence="1">
    <location>
        <position position="1"/>
    </location>
</feature>
<comment type="caution">
    <text evidence="1">The sequence shown here is derived from an EMBL/GenBank/DDBJ whole genome shotgun (WGS) entry which is preliminary data.</text>
</comment>